<feature type="transmembrane region" description="Helical" evidence="5">
    <location>
        <begin position="159"/>
        <end position="182"/>
    </location>
</feature>
<evidence type="ECO:0000313" key="8">
    <source>
        <dbReference type="Proteomes" id="UP001596417"/>
    </source>
</evidence>
<dbReference type="AlphaFoldDB" id="A0ABD5YWF1"/>
<dbReference type="PANTHER" id="PTHR43229">
    <property type="entry name" value="NODULATION PROTEIN J"/>
    <property type="match status" value="1"/>
</dbReference>
<dbReference type="PRINTS" id="PR00164">
    <property type="entry name" value="ABC2TRNSPORT"/>
</dbReference>
<comment type="subcellular location">
    <subcellularLocation>
        <location evidence="1">Membrane</location>
        <topology evidence="1">Multi-pass membrane protein</topology>
    </subcellularLocation>
</comment>
<evidence type="ECO:0000256" key="4">
    <source>
        <dbReference type="ARBA" id="ARBA00023136"/>
    </source>
</evidence>
<feature type="transmembrane region" description="Helical" evidence="5">
    <location>
        <begin position="189"/>
        <end position="208"/>
    </location>
</feature>
<dbReference type="Pfam" id="PF01061">
    <property type="entry name" value="ABC2_membrane"/>
    <property type="match status" value="1"/>
</dbReference>
<evidence type="ECO:0000313" key="7">
    <source>
        <dbReference type="EMBL" id="MFC7192702.1"/>
    </source>
</evidence>
<dbReference type="Proteomes" id="UP001596417">
    <property type="component" value="Unassembled WGS sequence"/>
</dbReference>
<dbReference type="InterPro" id="IPR013525">
    <property type="entry name" value="ABC2_TM"/>
</dbReference>
<evidence type="ECO:0000256" key="2">
    <source>
        <dbReference type="ARBA" id="ARBA00022692"/>
    </source>
</evidence>
<accession>A0ABD5YWF1</accession>
<dbReference type="GeneID" id="76202402"/>
<gene>
    <name evidence="7" type="ORF">ACFQL7_24770</name>
</gene>
<dbReference type="InterPro" id="IPR000412">
    <property type="entry name" value="ABC_2_transport"/>
</dbReference>
<keyword evidence="4 5" id="KW-0472">Membrane</keyword>
<feature type="transmembrane region" description="Helical" evidence="5">
    <location>
        <begin position="246"/>
        <end position="265"/>
    </location>
</feature>
<organism evidence="7 8">
    <name type="scientific">Halocatena marina</name>
    <dbReference type="NCBI Taxonomy" id="2934937"/>
    <lineage>
        <taxon>Archaea</taxon>
        <taxon>Methanobacteriati</taxon>
        <taxon>Methanobacteriota</taxon>
        <taxon>Stenosarchaea group</taxon>
        <taxon>Halobacteria</taxon>
        <taxon>Halobacteriales</taxon>
        <taxon>Natronomonadaceae</taxon>
        <taxon>Halocatena</taxon>
    </lineage>
</organism>
<keyword evidence="8" id="KW-1185">Reference proteome</keyword>
<dbReference type="EMBL" id="JBHTAX010000005">
    <property type="protein sequence ID" value="MFC7192702.1"/>
    <property type="molecule type" value="Genomic_DNA"/>
</dbReference>
<reference evidence="7 8" key="1">
    <citation type="journal article" date="2019" name="Int. J. Syst. Evol. Microbiol.">
        <title>The Global Catalogue of Microorganisms (GCM) 10K type strain sequencing project: providing services to taxonomists for standard genome sequencing and annotation.</title>
        <authorList>
            <consortium name="The Broad Institute Genomics Platform"/>
            <consortium name="The Broad Institute Genome Sequencing Center for Infectious Disease"/>
            <person name="Wu L."/>
            <person name="Ma J."/>
        </authorList>
    </citation>
    <scope>NUCLEOTIDE SEQUENCE [LARGE SCALE GENOMIC DNA]</scope>
    <source>
        <strain evidence="7 8">RDMS1</strain>
    </source>
</reference>
<name>A0ABD5YWF1_9EURY</name>
<feature type="domain" description="ABC transmembrane type-2" evidence="6">
    <location>
        <begin position="38"/>
        <end position="271"/>
    </location>
</feature>
<feature type="transmembrane region" description="Helical" evidence="5">
    <location>
        <begin position="37"/>
        <end position="58"/>
    </location>
</feature>
<feature type="transmembrane region" description="Helical" evidence="5">
    <location>
        <begin position="121"/>
        <end position="147"/>
    </location>
</feature>
<dbReference type="RefSeq" id="WP_264556698.1">
    <property type="nucleotide sequence ID" value="NZ_CP109981.1"/>
</dbReference>
<dbReference type="GO" id="GO:0016020">
    <property type="term" value="C:membrane"/>
    <property type="evidence" value="ECO:0007669"/>
    <property type="project" value="UniProtKB-SubCell"/>
</dbReference>
<feature type="transmembrane region" description="Helical" evidence="5">
    <location>
        <begin position="78"/>
        <end position="100"/>
    </location>
</feature>
<comment type="caution">
    <text evidence="7">The sequence shown here is derived from an EMBL/GenBank/DDBJ whole genome shotgun (WGS) entry which is preliminary data.</text>
</comment>
<evidence type="ECO:0000259" key="6">
    <source>
        <dbReference type="PROSITE" id="PS51012"/>
    </source>
</evidence>
<dbReference type="PANTHER" id="PTHR43229:SF2">
    <property type="entry name" value="NODULATION PROTEIN J"/>
    <property type="match status" value="1"/>
</dbReference>
<proteinExistence type="predicted"/>
<keyword evidence="2 5" id="KW-0812">Transmembrane</keyword>
<keyword evidence="3 5" id="KW-1133">Transmembrane helix</keyword>
<dbReference type="InterPro" id="IPR047817">
    <property type="entry name" value="ABC2_TM_bact-type"/>
</dbReference>
<evidence type="ECO:0000256" key="1">
    <source>
        <dbReference type="ARBA" id="ARBA00004141"/>
    </source>
</evidence>
<evidence type="ECO:0000256" key="5">
    <source>
        <dbReference type="SAM" id="Phobius"/>
    </source>
</evidence>
<protein>
    <submittedName>
        <fullName evidence="7">ABC transporter permease</fullName>
    </submittedName>
</protein>
<dbReference type="PROSITE" id="PS51012">
    <property type="entry name" value="ABC_TM2"/>
    <property type="match status" value="1"/>
</dbReference>
<dbReference type="InterPro" id="IPR051784">
    <property type="entry name" value="Nod_factor_ABC_transporter"/>
</dbReference>
<dbReference type="PIRSF" id="PIRSF006648">
    <property type="entry name" value="DrrB"/>
    <property type="match status" value="1"/>
</dbReference>
<sequence>MTIKTATDSGQKSVNNSFRTDVWANFMRWGRKLVRNPFALVGSLIQPVIFLILFLEVFGQVMTDAVSRGSGTIVYESFLLPAIVIMVSLTGAATSGTELLDDINYGIFEKVLVSPMNRAGIFLGKTLAEMTMVTVQIVIILVLGWLFGATFATGVWGGLVIIGIGIVFAGWYVGFSIIVALLTRDSGATVLFTSLLVFPLLFLSSAFLPVETLPGWIQIVSSVNPVTYGVDATRALIITGWSWDVILSNLAVLIGLDLVFGAIAVRMLTQASGTDVA</sequence>
<evidence type="ECO:0000256" key="3">
    <source>
        <dbReference type="ARBA" id="ARBA00022989"/>
    </source>
</evidence>